<keyword evidence="4" id="KW-1133">Transmembrane helix</keyword>
<keyword evidence="8" id="KW-1185">Reference proteome</keyword>
<dbReference type="InterPro" id="IPR004343">
    <property type="entry name" value="Plus-3_dom"/>
</dbReference>
<feature type="transmembrane region" description="Helical" evidence="4">
    <location>
        <begin position="370"/>
        <end position="393"/>
    </location>
</feature>
<dbReference type="InterPro" id="IPR003121">
    <property type="entry name" value="SWIB_MDM2_domain"/>
</dbReference>
<dbReference type="SMART" id="SM00719">
    <property type="entry name" value="Plus3"/>
    <property type="match status" value="1"/>
</dbReference>
<keyword evidence="4" id="KW-0472">Membrane</keyword>
<organism evidence="7 8">
    <name type="scientific">Trema orientale</name>
    <name type="common">Charcoal tree</name>
    <name type="synonym">Celtis orientalis</name>
    <dbReference type="NCBI Taxonomy" id="63057"/>
    <lineage>
        <taxon>Eukaryota</taxon>
        <taxon>Viridiplantae</taxon>
        <taxon>Streptophyta</taxon>
        <taxon>Embryophyta</taxon>
        <taxon>Tracheophyta</taxon>
        <taxon>Spermatophyta</taxon>
        <taxon>Magnoliopsida</taxon>
        <taxon>eudicotyledons</taxon>
        <taxon>Gunneridae</taxon>
        <taxon>Pentapetalae</taxon>
        <taxon>rosids</taxon>
        <taxon>fabids</taxon>
        <taxon>Rosales</taxon>
        <taxon>Cannabaceae</taxon>
        <taxon>Trema</taxon>
    </lineage>
</organism>
<accession>A0A2P5E2U2</accession>
<dbReference type="Gene3D" id="3.90.70.200">
    <property type="entry name" value="Plus-3 domain"/>
    <property type="match status" value="1"/>
</dbReference>
<dbReference type="AlphaFoldDB" id="A0A2P5E2U2"/>
<dbReference type="Pfam" id="PF02201">
    <property type="entry name" value="SWIB"/>
    <property type="match status" value="1"/>
</dbReference>
<evidence type="ECO:0000313" key="7">
    <source>
        <dbReference type="EMBL" id="PON79866.1"/>
    </source>
</evidence>
<dbReference type="SUPFAM" id="SSF47592">
    <property type="entry name" value="SWIB/MDM2 domain"/>
    <property type="match status" value="1"/>
</dbReference>
<feature type="domain" description="DM2" evidence="6">
    <location>
        <begin position="176"/>
        <end position="255"/>
    </location>
</feature>
<dbReference type="SUPFAM" id="SSF57903">
    <property type="entry name" value="FYVE/PHD zinc finger"/>
    <property type="match status" value="1"/>
</dbReference>
<dbReference type="GO" id="GO:0008270">
    <property type="term" value="F:zinc ion binding"/>
    <property type="evidence" value="ECO:0007669"/>
    <property type="project" value="UniProtKB-KW"/>
</dbReference>
<evidence type="ECO:0000256" key="1">
    <source>
        <dbReference type="ARBA" id="ARBA00022723"/>
    </source>
</evidence>
<dbReference type="CDD" id="cd10567">
    <property type="entry name" value="SWIB-MDM2_like"/>
    <property type="match status" value="1"/>
</dbReference>
<dbReference type="Proteomes" id="UP000237000">
    <property type="component" value="Unassembled WGS sequence"/>
</dbReference>
<name>A0A2P5E2U2_TREOI</name>
<dbReference type="STRING" id="63057.A0A2P5E2U2"/>
<dbReference type="GO" id="GO:0003677">
    <property type="term" value="F:DNA binding"/>
    <property type="evidence" value="ECO:0007669"/>
    <property type="project" value="InterPro"/>
</dbReference>
<keyword evidence="2" id="KW-0863">Zinc-finger</keyword>
<protein>
    <submittedName>
        <fullName evidence="7">Zinc finger, FYVE/PHD-type domain containing protein</fullName>
    </submittedName>
</protein>
<evidence type="ECO:0000256" key="4">
    <source>
        <dbReference type="SAM" id="Phobius"/>
    </source>
</evidence>
<dbReference type="CDD" id="cd15568">
    <property type="entry name" value="PHD5_NSD"/>
    <property type="match status" value="1"/>
</dbReference>
<reference evidence="8" key="1">
    <citation type="submission" date="2016-06" db="EMBL/GenBank/DDBJ databases">
        <title>Parallel loss of symbiosis genes in relatives of nitrogen-fixing non-legume Parasponia.</title>
        <authorList>
            <person name="Van Velzen R."/>
            <person name="Holmer R."/>
            <person name="Bu F."/>
            <person name="Rutten L."/>
            <person name="Van Zeijl A."/>
            <person name="Liu W."/>
            <person name="Santuari L."/>
            <person name="Cao Q."/>
            <person name="Sharma T."/>
            <person name="Shen D."/>
            <person name="Roswanjaya Y."/>
            <person name="Wardhani T."/>
            <person name="Kalhor M.S."/>
            <person name="Jansen J."/>
            <person name="Van den Hoogen J."/>
            <person name="Gungor B."/>
            <person name="Hartog M."/>
            <person name="Hontelez J."/>
            <person name="Verver J."/>
            <person name="Yang W.-C."/>
            <person name="Schijlen E."/>
            <person name="Repin R."/>
            <person name="Schilthuizen M."/>
            <person name="Schranz E."/>
            <person name="Heidstra R."/>
            <person name="Miyata K."/>
            <person name="Fedorova E."/>
            <person name="Kohlen W."/>
            <person name="Bisseling T."/>
            <person name="Smit S."/>
            <person name="Geurts R."/>
        </authorList>
    </citation>
    <scope>NUCLEOTIDE SEQUENCE [LARGE SCALE GENOMIC DNA]</scope>
    <source>
        <strain evidence="8">cv. RG33-2</strain>
    </source>
</reference>
<keyword evidence="3" id="KW-0862">Zinc</keyword>
<dbReference type="EMBL" id="JXTC01000233">
    <property type="protein sequence ID" value="PON79866.1"/>
    <property type="molecule type" value="Genomic_DNA"/>
</dbReference>
<comment type="caution">
    <text evidence="7">The sequence shown here is derived from an EMBL/GenBank/DDBJ whole genome shotgun (WGS) entry which is preliminary data.</text>
</comment>
<dbReference type="PANTHER" id="PTHR46851">
    <property type="entry name" value="OS01G0884500 PROTEIN"/>
    <property type="match status" value="1"/>
</dbReference>
<feature type="domain" description="Plus3" evidence="5">
    <location>
        <begin position="304"/>
        <end position="409"/>
    </location>
</feature>
<keyword evidence="4" id="KW-0812">Transmembrane</keyword>
<dbReference type="PANTHER" id="PTHR46851:SF11">
    <property type="entry name" value="GYF DOMAIN-CONTAINING PROTEIN"/>
    <property type="match status" value="1"/>
</dbReference>
<dbReference type="SUPFAM" id="SSF159042">
    <property type="entry name" value="Plus3-like"/>
    <property type="match status" value="1"/>
</dbReference>
<dbReference type="InterPro" id="IPR036885">
    <property type="entry name" value="SWIB_MDM2_dom_sf"/>
</dbReference>
<dbReference type="InterPro" id="IPR013083">
    <property type="entry name" value="Znf_RING/FYVE/PHD"/>
</dbReference>
<dbReference type="PROSITE" id="PS51360">
    <property type="entry name" value="PLUS3"/>
    <property type="match status" value="1"/>
</dbReference>
<proteinExistence type="predicted"/>
<sequence>MGRKRKEEICEDCCFNCKDGGYLMICDYKNCLKAYHPECVGKDDAFVESGERWTCRMRNECFFNISSSFYPTGILASFARSLQNFTVFAALELLAVLIENGSSVDPDGVTVDFNEQSTYECYFLSYWEIVKKKEGLTGETVHFADNLLKKGKNYDSYSLQTGNLGQDISESEDESLLVSDYDDSEEIEEYKPDSKEQMSQHEVASIVINYCKENQLFDPEKKKKIICDARLHSLFRRKLLFRNRLVKLLDDHFAENFEQSKGDRFWSSMDDADEKGKRQKNLGTVRETKKTNVTPNVQKSCFASVNAENIKLVYLKRSLVEELLKQPETFDRKVVGSFVRVKCDPNDYLQKNSHQLLQVKGKFLTQAYNWFRYQFFFFSACAIILLFEGYRILFLRQRKCKSGNNIQFL</sequence>
<dbReference type="InterPro" id="IPR011011">
    <property type="entry name" value="Znf_FYVE_PHD"/>
</dbReference>
<evidence type="ECO:0000313" key="8">
    <source>
        <dbReference type="Proteomes" id="UP000237000"/>
    </source>
</evidence>
<evidence type="ECO:0000256" key="2">
    <source>
        <dbReference type="ARBA" id="ARBA00022771"/>
    </source>
</evidence>
<dbReference type="InterPro" id="IPR045894">
    <property type="entry name" value="At5g08430-like"/>
</dbReference>
<dbReference type="InParanoid" id="A0A2P5E2U2"/>
<dbReference type="OrthoDB" id="1147453at2759"/>
<dbReference type="InterPro" id="IPR036128">
    <property type="entry name" value="Plus3-like_sf"/>
</dbReference>
<dbReference type="PROSITE" id="PS51925">
    <property type="entry name" value="SWIB_MDM2"/>
    <property type="match status" value="1"/>
</dbReference>
<dbReference type="Gene3D" id="1.10.245.10">
    <property type="entry name" value="SWIB/MDM2 domain"/>
    <property type="match status" value="1"/>
</dbReference>
<dbReference type="Pfam" id="PF03126">
    <property type="entry name" value="Plus-3"/>
    <property type="match status" value="1"/>
</dbReference>
<evidence type="ECO:0000256" key="3">
    <source>
        <dbReference type="ARBA" id="ARBA00022833"/>
    </source>
</evidence>
<dbReference type="Gene3D" id="3.30.40.10">
    <property type="entry name" value="Zinc/RING finger domain, C3HC4 (zinc finger)"/>
    <property type="match status" value="1"/>
</dbReference>
<keyword evidence="1" id="KW-0479">Metal-binding</keyword>
<evidence type="ECO:0000259" key="5">
    <source>
        <dbReference type="PROSITE" id="PS51360"/>
    </source>
</evidence>
<evidence type="ECO:0000259" key="6">
    <source>
        <dbReference type="PROSITE" id="PS51925"/>
    </source>
</evidence>
<gene>
    <name evidence="7" type="ORF">TorRG33x02_234850</name>
</gene>